<proteinExistence type="predicted"/>
<dbReference type="Pfam" id="PF03417">
    <property type="entry name" value="AAT"/>
    <property type="match status" value="1"/>
</dbReference>
<dbReference type="PANTHER" id="PTHR34180:SF1">
    <property type="entry name" value="BETA-ALANYL-DOPAMINE_CARCININE HYDROLASE"/>
    <property type="match status" value="1"/>
</dbReference>
<evidence type="ECO:0000313" key="3">
    <source>
        <dbReference type="Proteomes" id="UP000054241"/>
    </source>
</evidence>
<sequence length="309" mass="32632">METTRRRCGTQLAELAALADGSGVGFEDLLLLNLLGDLGVPDGTGCSNVAWRRETSFVAHNEDGFPTEDGHLMVITLNIEGQTPVTALWYPGFLTANAFTATGSGLVWGGTHIPVVRPGLTGAGRHFIARALQQAPTLDAAVAHLRAHPTAGGYACTLGDSTSGRVAVVEAVAGRVAVHETDATHPLLWHTNHLRYLPEPPDDPALLGDSRRAGAHASRYEESMARGRVLAAITPPQREPSTAWFVETLTSESLPHGVHRTAHGADQFMTLCTVVADLSSGTIMLRNPKGNATQLALSDFTHGNAASMG</sequence>
<evidence type="ECO:0000259" key="1">
    <source>
        <dbReference type="Pfam" id="PF03417"/>
    </source>
</evidence>
<accession>A0A101N4Z2</accession>
<comment type="caution">
    <text evidence="2">The sequence shown here is derived from an EMBL/GenBank/DDBJ whole genome shotgun (WGS) entry which is preliminary data.</text>
</comment>
<dbReference type="EMBL" id="LMWL01000108">
    <property type="protein sequence ID" value="KUM86686.1"/>
    <property type="molecule type" value="Genomic_DNA"/>
</dbReference>
<dbReference type="PANTHER" id="PTHR34180">
    <property type="entry name" value="PEPTIDASE C45"/>
    <property type="match status" value="1"/>
</dbReference>
<dbReference type="NCBIfam" id="NF040521">
    <property type="entry name" value="C45_proenzyme"/>
    <property type="match status" value="1"/>
</dbReference>
<dbReference type="AlphaFoldDB" id="A0A101N4Z2"/>
<keyword evidence="3" id="KW-1185">Reference proteome</keyword>
<evidence type="ECO:0000313" key="2">
    <source>
        <dbReference type="EMBL" id="KUM86686.1"/>
    </source>
</evidence>
<dbReference type="Gene3D" id="3.60.60.10">
    <property type="entry name" value="Penicillin V Acylase, Chain A"/>
    <property type="match status" value="1"/>
</dbReference>
<dbReference type="STRING" id="67285.AQI88_41135"/>
<reference evidence="2 3" key="1">
    <citation type="submission" date="2015-10" db="EMBL/GenBank/DDBJ databases">
        <title>Draft genome sequence of Streptomyces cellostaticus DSM 40189, type strain for the species Streptomyces cellostaticus.</title>
        <authorList>
            <person name="Ruckert C."/>
            <person name="Winkler A."/>
            <person name="Kalinowski J."/>
            <person name="Kampfer P."/>
            <person name="Glaeser S."/>
        </authorList>
    </citation>
    <scope>NUCLEOTIDE SEQUENCE [LARGE SCALE GENOMIC DNA]</scope>
    <source>
        <strain evidence="2 3">DSM 40189</strain>
    </source>
</reference>
<feature type="domain" description="Peptidase C45 hydrolase" evidence="1">
    <location>
        <begin position="54"/>
        <end position="285"/>
    </location>
</feature>
<name>A0A101N4Z2_9ACTN</name>
<dbReference type="InterPro" id="IPR047801">
    <property type="entry name" value="Peptidase_C45"/>
</dbReference>
<organism evidence="2 3">
    <name type="scientific">Streptomyces cellostaticus</name>
    <dbReference type="NCBI Taxonomy" id="67285"/>
    <lineage>
        <taxon>Bacteria</taxon>
        <taxon>Bacillati</taxon>
        <taxon>Actinomycetota</taxon>
        <taxon>Actinomycetes</taxon>
        <taxon>Kitasatosporales</taxon>
        <taxon>Streptomycetaceae</taxon>
        <taxon>Streptomyces</taxon>
    </lineage>
</organism>
<dbReference type="Proteomes" id="UP000054241">
    <property type="component" value="Unassembled WGS sequence"/>
</dbReference>
<dbReference type="InterPro" id="IPR047794">
    <property type="entry name" value="C45_proenzyme-like"/>
</dbReference>
<gene>
    <name evidence="2" type="ORF">AQI88_41135</name>
</gene>
<dbReference type="InterPro" id="IPR005079">
    <property type="entry name" value="Peptidase_C45_hydrolase"/>
</dbReference>
<protein>
    <recommendedName>
        <fullName evidence="1">Peptidase C45 hydrolase domain-containing protein</fullName>
    </recommendedName>
</protein>